<sequence length="933" mass="99248">MMTLPTAGTPAAPDAHRRDGAVVADQLGVRPDHGLPSDEVARRSAQFGPNELAEAARTPAWKRLLAQFTDLLILILIAAAVVAFAVSGELKTPLVVLVVVVFNAIIGFVQENRAEKSLEALKKMLVIQTRVRRNGELVNLPAGELVPGDIVMIEAGDRVPADGRLLYANTLEIEEAALTGESQPSTKGIDSIDRDSVPLGDRKNMAYMNTTVTRGRGELVVTATGMQTEIGRIAGLLRATEAEKTPLQKQLDGLAHSLAKLAAVIVIAVFVIGLIRGESASDLLLTAVALAVASIPEGLPAVTAVTLALGVAKMAKQNAIVKRLASVETLGCTSVICSDKTGTLTLNQMTAVELITQLRRHDVTGDGYEPVGTIQPVNGDERVSLDAALMPMALCTDAAIRRSDDGRWELVGDPTEGAMVVLAAKGGLAIDQVRTAHPRLAEVPFDSANKFMATVHEIVDIDGARRVVMYVKGAPDVLFSRSARVIDESGAAAPIEQHLDTLRDHNDRLAAEGLRVLAVAQREFDPADWLEFAHHGGEPIELVRDLTLIALAGIVDPPRAEARQAIAEAHRAGIAVKMITGDHATTAAAIGRELGLSGRAVTGNDLDTMDDDELARQIDDITVFARVAPEHKIRLVAALQKKGNVVAMTGDGVNDAPALKKADMGVAMGITGTEVTKEAATMVLADDNFASIVGAVKRGRTIYDNIVKFVRFQLSTTLGFATLFLLSAIFGIADGKPFTAIAILWVNIIMDGPPAMALGLDKEGTDVMERRPRPLTERILTPARWTAVGTAAAMMAIGTLLVLTLAPGNDAATAGTATVAGTMAFNTFVLFQFFNILNTRSDTQTVFSRYTFSNHWLWIALGGVALLQIGVTHVGFMQDLFDTTSISFGQWLVCIAVASSVLVVEEARKFVVRRRGDHIATPAGVPTLTEAHS</sequence>
<dbReference type="GO" id="GO:0019829">
    <property type="term" value="F:ATPase-coupled monoatomic cation transmembrane transporter activity"/>
    <property type="evidence" value="ECO:0007669"/>
    <property type="project" value="UniProtKB-ARBA"/>
</dbReference>
<dbReference type="SFLD" id="SFLDG00002">
    <property type="entry name" value="C1.7:_P-type_atpase_like"/>
    <property type="match status" value="1"/>
</dbReference>
<feature type="transmembrane region" description="Helical" evidence="10">
    <location>
        <begin position="812"/>
        <end position="834"/>
    </location>
</feature>
<dbReference type="Gene3D" id="3.40.1110.10">
    <property type="entry name" value="Calcium-transporting ATPase, cytoplasmic domain N"/>
    <property type="match status" value="1"/>
</dbReference>
<dbReference type="InterPro" id="IPR018303">
    <property type="entry name" value="ATPase_P-typ_P_site"/>
</dbReference>
<evidence type="ECO:0000259" key="11">
    <source>
        <dbReference type="SMART" id="SM00831"/>
    </source>
</evidence>
<evidence type="ECO:0000313" key="12">
    <source>
        <dbReference type="EMBL" id="CAB4540698.1"/>
    </source>
</evidence>
<keyword evidence="2" id="KW-1003">Cell membrane</keyword>
<organism evidence="12">
    <name type="scientific">freshwater metagenome</name>
    <dbReference type="NCBI Taxonomy" id="449393"/>
    <lineage>
        <taxon>unclassified sequences</taxon>
        <taxon>metagenomes</taxon>
        <taxon>ecological metagenomes</taxon>
    </lineage>
</organism>
<dbReference type="PRINTS" id="PR00119">
    <property type="entry name" value="CATATPASE"/>
</dbReference>
<dbReference type="SMART" id="SM00831">
    <property type="entry name" value="Cation_ATPase_N"/>
    <property type="match status" value="1"/>
</dbReference>
<dbReference type="GO" id="GO:0005524">
    <property type="term" value="F:ATP binding"/>
    <property type="evidence" value="ECO:0007669"/>
    <property type="project" value="UniProtKB-KW"/>
</dbReference>
<keyword evidence="6" id="KW-0067">ATP-binding</keyword>
<feature type="transmembrane region" description="Helical" evidence="10">
    <location>
        <begin position="781"/>
        <end position="806"/>
    </location>
</feature>
<dbReference type="SFLD" id="SFLDF00027">
    <property type="entry name" value="p-type_atpase"/>
    <property type="match status" value="1"/>
</dbReference>
<dbReference type="InterPro" id="IPR023298">
    <property type="entry name" value="ATPase_P-typ_TM_dom_sf"/>
</dbReference>
<evidence type="ECO:0000256" key="9">
    <source>
        <dbReference type="ARBA" id="ARBA00023136"/>
    </source>
</evidence>
<name>A0A6J6BRB6_9ZZZZ</name>
<dbReference type="SUPFAM" id="SSF56784">
    <property type="entry name" value="HAD-like"/>
    <property type="match status" value="1"/>
</dbReference>
<dbReference type="PROSITE" id="PS00154">
    <property type="entry name" value="ATPASE_E1_E2"/>
    <property type="match status" value="1"/>
</dbReference>
<keyword evidence="3 10" id="KW-0812">Transmembrane</keyword>
<dbReference type="GO" id="GO:0046873">
    <property type="term" value="F:metal ion transmembrane transporter activity"/>
    <property type="evidence" value="ECO:0007669"/>
    <property type="project" value="UniProtKB-ARBA"/>
</dbReference>
<protein>
    <submittedName>
        <fullName evidence="12">Unannotated protein</fullName>
    </submittedName>
</protein>
<reference evidence="12" key="1">
    <citation type="submission" date="2020-05" db="EMBL/GenBank/DDBJ databases">
        <authorList>
            <person name="Chiriac C."/>
            <person name="Salcher M."/>
            <person name="Ghai R."/>
            <person name="Kavagutti S V."/>
        </authorList>
    </citation>
    <scope>NUCLEOTIDE SEQUENCE</scope>
</reference>
<dbReference type="Gene3D" id="3.40.50.1000">
    <property type="entry name" value="HAD superfamily/HAD-like"/>
    <property type="match status" value="1"/>
</dbReference>
<dbReference type="SUPFAM" id="SSF81660">
    <property type="entry name" value="Metal cation-transporting ATPase, ATP-binding domain N"/>
    <property type="match status" value="1"/>
</dbReference>
<dbReference type="Pfam" id="PF00689">
    <property type="entry name" value="Cation_ATPase_C"/>
    <property type="match status" value="1"/>
</dbReference>
<feature type="transmembrane region" description="Helical" evidence="10">
    <location>
        <begin position="709"/>
        <end position="732"/>
    </location>
</feature>
<dbReference type="Gene3D" id="1.20.1110.10">
    <property type="entry name" value="Calcium-transporting ATPase, transmembrane domain"/>
    <property type="match status" value="1"/>
</dbReference>
<keyword evidence="8 10" id="KW-1133">Transmembrane helix</keyword>
<dbReference type="Gene3D" id="2.70.150.10">
    <property type="entry name" value="Calcium-transporting ATPase, cytoplasmic transduction domain A"/>
    <property type="match status" value="1"/>
</dbReference>
<feature type="transmembrane region" description="Helical" evidence="10">
    <location>
        <begin position="258"/>
        <end position="277"/>
    </location>
</feature>
<dbReference type="AlphaFoldDB" id="A0A6J6BRB6"/>
<feature type="transmembrane region" description="Helical" evidence="10">
    <location>
        <begin position="92"/>
        <end position="109"/>
    </location>
</feature>
<keyword evidence="4" id="KW-0479">Metal-binding</keyword>
<dbReference type="InterPro" id="IPR059000">
    <property type="entry name" value="ATPase_P-type_domA"/>
</dbReference>
<evidence type="ECO:0000256" key="5">
    <source>
        <dbReference type="ARBA" id="ARBA00022741"/>
    </source>
</evidence>
<dbReference type="GO" id="GO:0016887">
    <property type="term" value="F:ATP hydrolysis activity"/>
    <property type="evidence" value="ECO:0007669"/>
    <property type="project" value="InterPro"/>
</dbReference>
<dbReference type="FunFam" id="2.70.150.10:FF:000016">
    <property type="entry name" value="Calcium-transporting P-type ATPase putative"/>
    <property type="match status" value="1"/>
</dbReference>
<dbReference type="InterPro" id="IPR001757">
    <property type="entry name" value="P_typ_ATPase"/>
</dbReference>
<gene>
    <name evidence="12" type="ORF">UFOPK1493_00267</name>
</gene>
<evidence type="ECO:0000256" key="10">
    <source>
        <dbReference type="SAM" id="Phobius"/>
    </source>
</evidence>
<evidence type="ECO:0000256" key="3">
    <source>
        <dbReference type="ARBA" id="ARBA00022692"/>
    </source>
</evidence>
<dbReference type="GO" id="GO:0005886">
    <property type="term" value="C:plasma membrane"/>
    <property type="evidence" value="ECO:0007669"/>
    <property type="project" value="UniProtKB-SubCell"/>
</dbReference>
<dbReference type="NCBIfam" id="TIGR01494">
    <property type="entry name" value="ATPase_P-type"/>
    <property type="match status" value="2"/>
</dbReference>
<feature type="domain" description="Cation-transporting P-type ATPase N-terminal" evidence="11">
    <location>
        <begin position="14"/>
        <end position="88"/>
    </location>
</feature>
<feature type="transmembrane region" description="Helical" evidence="10">
    <location>
        <begin position="64"/>
        <end position="86"/>
    </location>
</feature>
<proteinExistence type="predicted"/>
<keyword evidence="5" id="KW-0547">Nucleotide-binding</keyword>
<feature type="transmembrane region" description="Helical" evidence="10">
    <location>
        <begin position="855"/>
        <end position="876"/>
    </location>
</feature>
<evidence type="ECO:0000256" key="2">
    <source>
        <dbReference type="ARBA" id="ARBA00022475"/>
    </source>
</evidence>
<dbReference type="InterPro" id="IPR036412">
    <property type="entry name" value="HAD-like_sf"/>
</dbReference>
<dbReference type="EMBL" id="CAEZSR010000005">
    <property type="protein sequence ID" value="CAB4540698.1"/>
    <property type="molecule type" value="Genomic_DNA"/>
</dbReference>
<keyword evidence="9 10" id="KW-0472">Membrane</keyword>
<dbReference type="InterPro" id="IPR044492">
    <property type="entry name" value="P_typ_ATPase_HD_dom"/>
</dbReference>
<dbReference type="GO" id="GO:0015662">
    <property type="term" value="F:P-type ion transporter activity"/>
    <property type="evidence" value="ECO:0007669"/>
    <property type="project" value="UniProtKB-ARBA"/>
</dbReference>
<dbReference type="InterPro" id="IPR023299">
    <property type="entry name" value="ATPase_P-typ_cyto_dom_N"/>
</dbReference>
<dbReference type="PANTHER" id="PTHR42861">
    <property type="entry name" value="CALCIUM-TRANSPORTING ATPASE"/>
    <property type="match status" value="1"/>
</dbReference>
<evidence type="ECO:0000256" key="8">
    <source>
        <dbReference type="ARBA" id="ARBA00022989"/>
    </source>
</evidence>
<feature type="transmembrane region" description="Helical" evidence="10">
    <location>
        <begin position="888"/>
        <end position="905"/>
    </location>
</feature>
<dbReference type="InterPro" id="IPR004014">
    <property type="entry name" value="ATPase_P-typ_cation-transptr_N"/>
</dbReference>
<dbReference type="SFLD" id="SFLDS00003">
    <property type="entry name" value="Haloacid_Dehalogenase"/>
    <property type="match status" value="1"/>
</dbReference>
<dbReference type="InterPro" id="IPR008250">
    <property type="entry name" value="ATPase_P-typ_transduc_dom_A_sf"/>
</dbReference>
<dbReference type="Pfam" id="PF13246">
    <property type="entry name" value="Cation_ATPase"/>
    <property type="match status" value="1"/>
</dbReference>
<evidence type="ECO:0000256" key="6">
    <source>
        <dbReference type="ARBA" id="ARBA00022840"/>
    </source>
</evidence>
<dbReference type="InterPro" id="IPR006068">
    <property type="entry name" value="ATPase_P-typ_cation-transptr_C"/>
</dbReference>
<dbReference type="InterPro" id="IPR023214">
    <property type="entry name" value="HAD_sf"/>
</dbReference>
<evidence type="ECO:0000256" key="7">
    <source>
        <dbReference type="ARBA" id="ARBA00022967"/>
    </source>
</evidence>
<dbReference type="PRINTS" id="PR00120">
    <property type="entry name" value="HATPASE"/>
</dbReference>
<evidence type="ECO:0000256" key="1">
    <source>
        <dbReference type="ARBA" id="ARBA00004651"/>
    </source>
</evidence>
<dbReference type="SUPFAM" id="SSF81665">
    <property type="entry name" value="Calcium ATPase, transmembrane domain M"/>
    <property type="match status" value="1"/>
</dbReference>
<dbReference type="Pfam" id="PF00122">
    <property type="entry name" value="E1-E2_ATPase"/>
    <property type="match status" value="1"/>
</dbReference>
<keyword evidence="7" id="KW-1278">Translocase</keyword>
<comment type="subcellular location">
    <subcellularLocation>
        <location evidence="1">Cell membrane</location>
        <topology evidence="1">Multi-pass membrane protein</topology>
    </subcellularLocation>
</comment>
<feature type="transmembrane region" description="Helical" evidence="10">
    <location>
        <begin position="283"/>
        <end position="312"/>
    </location>
</feature>
<dbReference type="GO" id="GO:0098662">
    <property type="term" value="P:inorganic cation transmembrane transport"/>
    <property type="evidence" value="ECO:0007669"/>
    <property type="project" value="UniProtKB-ARBA"/>
</dbReference>
<dbReference type="GO" id="GO:0046872">
    <property type="term" value="F:metal ion binding"/>
    <property type="evidence" value="ECO:0007669"/>
    <property type="project" value="UniProtKB-KW"/>
</dbReference>
<dbReference type="SUPFAM" id="SSF81653">
    <property type="entry name" value="Calcium ATPase, transduction domain A"/>
    <property type="match status" value="1"/>
</dbReference>
<evidence type="ECO:0000256" key="4">
    <source>
        <dbReference type="ARBA" id="ARBA00022723"/>
    </source>
</evidence>
<dbReference type="Pfam" id="PF00690">
    <property type="entry name" value="Cation_ATPase_N"/>
    <property type="match status" value="1"/>
</dbReference>
<dbReference type="FunFam" id="3.40.50.1000:FF:000001">
    <property type="entry name" value="Phospholipid-transporting ATPase IC"/>
    <property type="match status" value="1"/>
</dbReference>
<feature type="transmembrane region" description="Helical" evidence="10">
    <location>
        <begin position="738"/>
        <end position="760"/>
    </location>
</feature>
<accession>A0A6J6BRB6</accession>